<evidence type="ECO:0000313" key="3">
    <source>
        <dbReference type="Proteomes" id="UP000006228"/>
    </source>
</evidence>
<dbReference type="OrthoDB" id="9790406at2"/>
<proteinExistence type="predicted"/>
<dbReference type="RefSeq" id="WP_008076672.1">
    <property type="nucleotide sequence ID" value="NZ_AEVT01000059.1"/>
</dbReference>
<dbReference type="SMART" id="SM00260">
    <property type="entry name" value="CheW"/>
    <property type="match status" value="1"/>
</dbReference>
<dbReference type="Proteomes" id="UP000006228">
    <property type="component" value="Unassembled WGS sequence"/>
</dbReference>
<evidence type="ECO:0000259" key="1">
    <source>
        <dbReference type="PROSITE" id="PS50851"/>
    </source>
</evidence>
<dbReference type="AlphaFoldDB" id="E8M6H0"/>
<dbReference type="Gene3D" id="2.30.30.40">
    <property type="entry name" value="SH3 Domains"/>
    <property type="match status" value="1"/>
</dbReference>
<dbReference type="GO" id="GO:0005829">
    <property type="term" value="C:cytosol"/>
    <property type="evidence" value="ECO:0007669"/>
    <property type="project" value="TreeGrafter"/>
</dbReference>
<dbReference type="PANTHER" id="PTHR22617:SF23">
    <property type="entry name" value="CHEMOTAXIS PROTEIN CHEW"/>
    <property type="match status" value="1"/>
</dbReference>
<dbReference type="EMBL" id="AEVT01000059">
    <property type="protein sequence ID" value="EGA70288.1"/>
    <property type="molecule type" value="Genomic_DNA"/>
</dbReference>
<comment type="caution">
    <text evidence="2">The sequence shown here is derived from an EMBL/GenBank/DDBJ whole genome shotgun (WGS) entry which is preliminary data.</text>
</comment>
<protein>
    <submittedName>
        <fullName evidence="2">CheW protein</fullName>
    </submittedName>
</protein>
<reference evidence="2 3" key="1">
    <citation type="journal article" date="2012" name="Int. J. Syst. Evol. Microbiol.">
        <title>Vibrio caribbeanicus sp. nov., isolated from the marine sponge Scleritoderma cyanea.</title>
        <authorList>
            <person name="Hoffmann M."/>
            <person name="Monday S.R."/>
            <person name="Allard M.W."/>
            <person name="Strain E.A."/>
            <person name="Whittaker P."/>
            <person name="Naum M."/>
            <person name="McCarthy P.J."/>
            <person name="Lopez J.V."/>
            <person name="Fischer M."/>
            <person name="Brown E.W."/>
        </authorList>
    </citation>
    <scope>NUCLEOTIDE SEQUENCE [LARGE SCALE GENOMIC DNA]</scope>
    <source>
        <strain evidence="3">DSMZ 21326</strain>
    </source>
</reference>
<dbReference type="Gene3D" id="2.40.50.180">
    <property type="entry name" value="CheA-289, Domain 4"/>
    <property type="match status" value="1"/>
</dbReference>
<evidence type="ECO:0000313" key="2">
    <source>
        <dbReference type="EMBL" id="EGA70288.1"/>
    </source>
</evidence>
<dbReference type="GO" id="GO:0007165">
    <property type="term" value="P:signal transduction"/>
    <property type="evidence" value="ECO:0007669"/>
    <property type="project" value="InterPro"/>
</dbReference>
<dbReference type="InterPro" id="IPR002545">
    <property type="entry name" value="CheW-lke_dom"/>
</dbReference>
<dbReference type="GeneID" id="95569193"/>
<dbReference type="Pfam" id="PF01584">
    <property type="entry name" value="CheW"/>
    <property type="match status" value="1"/>
</dbReference>
<name>E8M6H0_PHOS4</name>
<dbReference type="InterPro" id="IPR039315">
    <property type="entry name" value="CheW"/>
</dbReference>
<feature type="domain" description="CheW-like" evidence="1">
    <location>
        <begin position="2"/>
        <end position="146"/>
    </location>
</feature>
<dbReference type="eggNOG" id="COG0835">
    <property type="taxonomic scope" value="Bacteria"/>
</dbReference>
<accession>E8M6H0</accession>
<dbReference type="PROSITE" id="PS50851">
    <property type="entry name" value="CHEW"/>
    <property type="match status" value="1"/>
</dbReference>
<dbReference type="InterPro" id="IPR036061">
    <property type="entry name" value="CheW-like_dom_sf"/>
</dbReference>
<gene>
    <name evidence="2" type="ORF">VISI1226_22000</name>
</gene>
<dbReference type="SUPFAM" id="SSF50341">
    <property type="entry name" value="CheW-like"/>
    <property type="match status" value="1"/>
</dbReference>
<dbReference type="PANTHER" id="PTHR22617">
    <property type="entry name" value="CHEMOTAXIS SENSOR HISTIDINE KINASE-RELATED"/>
    <property type="match status" value="1"/>
</dbReference>
<organism evidence="2 3">
    <name type="scientific">Vibrio sinaloensis DSM 21326</name>
    <dbReference type="NCBI Taxonomy" id="945550"/>
    <lineage>
        <taxon>Bacteria</taxon>
        <taxon>Pseudomonadati</taxon>
        <taxon>Pseudomonadota</taxon>
        <taxon>Gammaproteobacteria</taxon>
        <taxon>Vibrionales</taxon>
        <taxon>Vibrionaceae</taxon>
        <taxon>Vibrio</taxon>
        <taxon>Vibrio oreintalis group</taxon>
    </lineage>
</organism>
<sequence length="163" mass="17880">MNEKHLEFKVANKYFAYPIALIREIMEYPQIESIAGSPSFILGVMNLRGQLVVVFDIAPLLSLPTVPVGAKTCVIVTEVKLDGDTYVIANKVDLVRQVVDVQAQQLETVPQLGGQLDTPLIKGVAKLDNRLLTVLNVNNLLSDELLSWVNHSISATELGVIDD</sequence>
<dbReference type="GO" id="GO:0006935">
    <property type="term" value="P:chemotaxis"/>
    <property type="evidence" value="ECO:0007669"/>
    <property type="project" value="InterPro"/>
</dbReference>